<evidence type="ECO:0000313" key="3">
    <source>
        <dbReference type="EMBL" id="NMC63951.1"/>
    </source>
</evidence>
<dbReference type="GO" id="GO:0098552">
    <property type="term" value="C:side of membrane"/>
    <property type="evidence" value="ECO:0007669"/>
    <property type="project" value="UniProtKB-ARBA"/>
</dbReference>
<dbReference type="Pfam" id="PF01145">
    <property type="entry name" value="Band_7"/>
    <property type="match status" value="1"/>
</dbReference>
<name>A0A7X9FTC2_9DELT</name>
<dbReference type="Gene3D" id="3.30.479.30">
    <property type="entry name" value="Band 7 domain"/>
    <property type="match status" value="1"/>
</dbReference>
<organism evidence="3 4">
    <name type="scientific">SAR324 cluster bacterium</name>
    <dbReference type="NCBI Taxonomy" id="2024889"/>
    <lineage>
        <taxon>Bacteria</taxon>
        <taxon>Deltaproteobacteria</taxon>
        <taxon>SAR324 cluster</taxon>
    </lineage>
</organism>
<evidence type="ECO:0000256" key="1">
    <source>
        <dbReference type="ARBA" id="ARBA00008164"/>
    </source>
</evidence>
<dbReference type="InterPro" id="IPR036013">
    <property type="entry name" value="Band_7/SPFH_dom_sf"/>
</dbReference>
<protein>
    <submittedName>
        <fullName evidence="3">Slipin family protein</fullName>
    </submittedName>
</protein>
<dbReference type="CDD" id="cd08826">
    <property type="entry name" value="SPFH_eoslipins_u1"/>
    <property type="match status" value="1"/>
</dbReference>
<comment type="caution">
    <text evidence="3">The sequence shown here is derived from an EMBL/GenBank/DDBJ whole genome shotgun (WGS) entry which is preliminary data.</text>
</comment>
<dbReference type="AlphaFoldDB" id="A0A7X9FTC2"/>
<dbReference type="Gene3D" id="6.10.250.2090">
    <property type="match status" value="1"/>
</dbReference>
<proteinExistence type="inferred from homology"/>
<reference evidence="3 4" key="1">
    <citation type="journal article" date="2020" name="Biotechnol. Biofuels">
        <title>New insights from the biogas microbiome by comprehensive genome-resolved metagenomics of nearly 1600 species originating from multiple anaerobic digesters.</title>
        <authorList>
            <person name="Campanaro S."/>
            <person name="Treu L."/>
            <person name="Rodriguez-R L.M."/>
            <person name="Kovalovszki A."/>
            <person name="Ziels R.M."/>
            <person name="Maus I."/>
            <person name="Zhu X."/>
            <person name="Kougias P.G."/>
            <person name="Basile A."/>
            <person name="Luo G."/>
            <person name="Schluter A."/>
            <person name="Konstantinidis K.T."/>
            <person name="Angelidaki I."/>
        </authorList>
    </citation>
    <scope>NUCLEOTIDE SEQUENCE [LARGE SCALE GENOMIC DNA]</scope>
    <source>
        <strain evidence="3">AS27yjCOA_65</strain>
    </source>
</reference>
<dbReference type="InterPro" id="IPR001107">
    <property type="entry name" value="Band_7"/>
</dbReference>
<dbReference type="FunFam" id="3.30.479.30:FF:000004">
    <property type="entry name" value="Putative membrane protease family, stomatin"/>
    <property type="match status" value="1"/>
</dbReference>
<dbReference type="SUPFAM" id="SSF117892">
    <property type="entry name" value="Band 7/SPFH domain"/>
    <property type="match status" value="1"/>
</dbReference>
<feature type="non-terminal residue" evidence="3">
    <location>
        <position position="207"/>
    </location>
</feature>
<evidence type="ECO:0000313" key="4">
    <source>
        <dbReference type="Proteomes" id="UP000524246"/>
    </source>
</evidence>
<comment type="similarity">
    <text evidence="1">Belongs to the band 7/mec-2 family.</text>
</comment>
<sequence>MNWILILVVLLVVLFQSAIFILKEYERGVVLRLGRFASIRGPGLVVVIPFIDKLLRVDLRIITYDIPSQDVITRDNVSVKVNGVLLFKIIEPDRAILQVENFFAATSQYAQTTLRSVCGEAELDDLLSKREELNMKIQEIIDQRTHSFGVKVVTVEIKQVDLPQEMQRAMAKQAEAERLRRSKIIQAEGEFQAAVKLTDAAKIMSAD</sequence>
<dbReference type="GO" id="GO:0005886">
    <property type="term" value="C:plasma membrane"/>
    <property type="evidence" value="ECO:0007669"/>
    <property type="project" value="InterPro"/>
</dbReference>
<dbReference type="PANTHER" id="PTHR10264">
    <property type="entry name" value="BAND 7 PROTEIN-RELATED"/>
    <property type="match status" value="1"/>
</dbReference>
<evidence type="ECO:0000259" key="2">
    <source>
        <dbReference type="SMART" id="SM00244"/>
    </source>
</evidence>
<dbReference type="SMART" id="SM00244">
    <property type="entry name" value="PHB"/>
    <property type="match status" value="1"/>
</dbReference>
<gene>
    <name evidence="3" type="ORF">GYA55_12380</name>
</gene>
<dbReference type="InterPro" id="IPR043202">
    <property type="entry name" value="Band-7_stomatin-like"/>
</dbReference>
<dbReference type="InterPro" id="IPR001972">
    <property type="entry name" value="Stomatin_HflK_fam"/>
</dbReference>
<dbReference type="PANTHER" id="PTHR10264:SF19">
    <property type="entry name" value="AT06885P-RELATED"/>
    <property type="match status" value="1"/>
</dbReference>
<dbReference type="Proteomes" id="UP000524246">
    <property type="component" value="Unassembled WGS sequence"/>
</dbReference>
<accession>A0A7X9FTC2</accession>
<feature type="domain" description="Band 7" evidence="2">
    <location>
        <begin position="17"/>
        <end position="174"/>
    </location>
</feature>
<dbReference type="EMBL" id="JAAZON010000563">
    <property type="protein sequence ID" value="NMC63951.1"/>
    <property type="molecule type" value="Genomic_DNA"/>
</dbReference>
<dbReference type="PRINTS" id="PR00721">
    <property type="entry name" value="STOMATIN"/>
</dbReference>